<organism evidence="2">
    <name type="scientific">Paenibacillus ihbetae</name>
    <dbReference type="NCBI Taxonomy" id="1870820"/>
    <lineage>
        <taxon>Bacteria</taxon>
        <taxon>Bacillati</taxon>
        <taxon>Bacillota</taxon>
        <taxon>Bacilli</taxon>
        <taxon>Bacillales</taxon>
        <taxon>Paenibacillaceae</taxon>
        <taxon>Paenibacillus</taxon>
    </lineage>
</organism>
<evidence type="ECO:0000313" key="2">
    <source>
        <dbReference type="EMBL" id="ANY75654.1"/>
    </source>
</evidence>
<feature type="domain" description="HTH cro/C1-type" evidence="1">
    <location>
        <begin position="11"/>
        <end position="65"/>
    </location>
</feature>
<dbReference type="SMART" id="SM00530">
    <property type="entry name" value="HTH_XRE"/>
    <property type="match status" value="1"/>
</dbReference>
<accession>A0A1B2E6Q7</accession>
<dbReference type="SUPFAM" id="SSF47413">
    <property type="entry name" value="lambda repressor-like DNA-binding domains"/>
    <property type="match status" value="1"/>
</dbReference>
<gene>
    <name evidence="2" type="ORF">BBD41_25465</name>
</gene>
<protein>
    <submittedName>
        <fullName evidence="2">Transcriptional regulator</fullName>
    </submittedName>
</protein>
<dbReference type="EMBL" id="CP016809">
    <property type="protein sequence ID" value="ANY75654.1"/>
    <property type="molecule type" value="Genomic_DNA"/>
</dbReference>
<evidence type="ECO:0000259" key="1">
    <source>
        <dbReference type="PROSITE" id="PS50943"/>
    </source>
</evidence>
<dbReference type="KEGG" id="pib:BBD41_25465"/>
<dbReference type="RefSeq" id="WP_099479402.1">
    <property type="nucleotide sequence ID" value="NZ_CP016809.1"/>
</dbReference>
<dbReference type="Pfam" id="PF01381">
    <property type="entry name" value="HTH_3"/>
    <property type="match status" value="1"/>
</dbReference>
<dbReference type="InterPro" id="IPR001387">
    <property type="entry name" value="Cro/C1-type_HTH"/>
</dbReference>
<dbReference type="PROSITE" id="PS50943">
    <property type="entry name" value="HTH_CROC1"/>
    <property type="match status" value="1"/>
</dbReference>
<dbReference type="CDD" id="cd00093">
    <property type="entry name" value="HTH_XRE"/>
    <property type="match status" value="1"/>
</dbReference>
<dbReference type="AlphaFoldDB" id="A0A1B2E6Q7"/>
<dbReference type="GO" id="GO:0003677">
    <property type="term" value="F:DNA binding"/>
    <property type="evidence" value="ECO:0007669"/>
    <property type="project" value="InterPro"/>
</dbReference>
<dbReference type="Gene3D" id="1.10.260.40">
    <property type="entry name" value="lambda repressor-like DNA-binding domains"/>
    <property type="match status" value="1"/>
</dbReference>
<reference evidence="2" key="1">
    <citation type="submission" date="2016-08" db="EMBL/GenBank/DDBJ databases">
        <title>Complete Genome Seqeunce of Paenibacillus sp. nov. IHBB 9852 from high altitute lake of Indian trans-Himalayas.</title>
        <authorList>
            <person name="Kiran S."/>
            <person name="Swarnkar M.K."/>
            <person name="Rana A."/>
            <person name="Tewari R."/>
            <person name="Gulati A."/>
        </authorList>
    </citation>
    <scope>NUCLEOTIDE SEQUENCE [LARGE SCALE GENOMIC DNA]</scope>
    <source>
        <strain evidence="2">IHBB 9852</strain>
    </source>
</reference>
<dbReference type="InterPro" id="IPR010982">
    <property type="entry name" value="Lambda_DNA-bd_dom_sf"/>
</dbReference>
<name>A0A1B2E6Q7_9BACL</name>
<sequence>MISTATIREQITRYIDERGMTINQFARISGINNGTLSNILNGRRPISIKQLDQMTLAMGCSEGHFYEMYIHEYLFPSKPDWRRLGPFLHRCAELNKLDCLDLAARMTLDNTSYLPVLFETAETLFGEGRYEAAKMLYECVAESEKSQHSERLAFCQYRLFLIKLSADQEKNLQAAVHFESFIDKLDECYQLDAYTKIINSYLSLHRWEEIELLSRKMRLLAKVLYNLKRKLYEGQVYPKKPISFYILYAYLMESHSHKERGNYGKASDIVSLYDNPSWLVNPCEEELIIIDQFSEWAKANRYMLKLMSGETDILDTYVKYISEQKDEIYHALSYIMLAANRHDFKVDHILERFKEFIVYQPQKNKLGKISEQVNLNRYTRLLAELGIYYLNAEQYERGLAYIVDSFEYSIRIRSDKGMLRCMGLFEQFRSYASAEIQKRYQELIREV</sequence>
<proteinExistence type="predicted"/>